<protein>
    <recommendedName>
        <fullName evidence="1">Sulfotransferase domain-containing protein</fullName>
    </recommendedName>
</protein>
<dbReference type="InterPro" id="IPR000863">
    <property type="entry name" value="Sulfotransferase_dom"/>
</dbReference>
<keyword evidence="3" id="KW-1185">Reference proteome</keyword>
<name>A0A3D8MCL8_9ALTE</name>
<dbReference type="AlphaFoldDB" id="A0A3D8MCL8"/>
<feature type="domain" description="Sulfotransferase" evidence="1">
    <location>
        <begin position="28"/>
        <end position="242"/>
    </location>
</feature>
<reference evidence="3" key="1">
    <citation type="submission" date="2018-08" db="EMBL/GenBank/DDBJ databases">
        <authorList>
            <person name="Zhang J."/>
            <person name="Du Z.-J."/>
        </authorList>
    </citation>
    <scope>NUCLEOTIDE SEQUENCE [LARGE SCALE GENOMIC DNA]</scope>
    <source>
        <strain evidence="3">KCTC 52655</strain>
    </source>
</reference>
<dbReference type="Pfam" id="PF00685">
    <property type="entry name" value="Sulfotransfer_1"/>
    <property type="match status" value="1"/>
</dbReference>
<accession>A0A3D8MCL8</accession>
<dbReference type="EMBL" id="QRHA01000002">
    <property type="protein sequence ID" value="RDV27969.1"/>
    <property type="molecule type" value="Genomic_DNA"/>
</dbReference>
<sequence>MLDNLCYLSERHLRAPYEVPYQWPEKYILCSSFPKSGNTWFRFIVGNILKQLIDNNDTPIDFHEVDKYSPYIRGNRKLEGARLNSEFPLLLKTHFTYVSGFNVESSIVLFRDPVKALSSYKIYLEDEVGKKFVSNKQFLEHWRYGINAWVSFHKYWLTTGHLKVVSYEELAANTFDTMKRFLSKFDLVVTDDVIEKAIENSSKEQMNKVRNANGDPHAKNPDYQFVSKSARKLAFSDEENALIREKTDAIYSQLLELEKS</sequence>
<dbReference type="PANTHER" id="PTHR45964">
    <property type="entry name" value="WSCD FAMILY MEMBER CG9164"/>
    <property type="match status" value="1"/>
</dbReference>
<dbReference type="Gene3D" id="3.40.50.300">
    <property type="entry name" value="P-loop containing nucleotide triphosphate hydrolases"/>
    <property type="match status" value="1"/>
</dbReference>
<gene>
    <name evidence="2" type="ORF">DXV75_03095</name>
</gene>
<dbReference type="PANTHER" id="PTHR45964:SF5">
    <property type="entry name" value="WSCD FAMILY MEMBER CG9164"/>
    <property type="match status" value="1"/>
</dbReference>
<dbReference type="OrthoDB" id="9804504at2"/>
<comment type="caution">
    <text evidence="2">The sequence shown here is derived from an EMBL/GenBank/DDBJ whole genome shotgun (WGS) entry which is preliminary data.</text>
</comment>
<dbReference type="RefSeq" id="WP_115591843.1">
    <property type="nucleotide sequence ID" value="NZ_QRHA01000002.1"/>
</dbReference>
<dbReference type="InterPro" id="IPR027417">
    <property type="entry name" value="P-loop_NTPase"/>
</dbReference>
<evidence type="ECO:0000313" key="3">
    <source>
        <dbReference type="Proteomes" id="UP000256561"/>
    </source>
</evidence>
<dbReference type="InterPro" id="IPR051589">
    <property type="entry name" value="Sialate-O-sulfotransferase"/>
</dbReference>
<evidence type="ECO:0000313" key="2">
    <source>
        <dbReference type="EMBL" id="RDV27969.1"/>
    </source>
</evidence>
<evidence type="ECO:0000259" key="1">
    <source>
        <dbReference type="Pfam" id="PF00685"/>
    </source>
</evidence>
<organism evidence="2 3">
    <name type="scientific">Alteromonas aestuariivivens</name>
    <dbReference type="NCBI Taxonomy" id="1938339"/>
    <lineage>
        <taxon>Bacteria</taxon>
        <taxon>Pseudomonadati</taxon>
        <taxon>Pseudomonadota</taxon>
        <taxon>Gammaproteobacteria</taxon>
        <taxon>Alteromonadales</taxon>
        <taxon>Alteromonadaceae</taxon>
        <taxon>Alteromonas/Salinimonas group</taxon>
        <taxon>Alteromonas</taxon>
    </lineage>
</organism>
<dbReference type="GO" id="GO:0008146">
    <property type="term" value="F:sulfotransferase activity"/>
    <property type="evidence" value="ECO:0007669"/>
    <property type="project" value="InterPro"/>
</dbReference>
<dbReference type="SUPFAM" id="SSF52540">
    <property type="entry name" value="P-loop containing nucleoside triphosphate hydrolases"/>
    <property type="match status" value="1"/>
</dbReference>
<proteinExistence type="predicted"/>
<dbReference type="Proteomes" id="UP000256561">
    <property type="component" value="Unassembled WGS sequence"/>
</dbReference>